<dbReference type="PANTHER" id="PTHR43622">
    <property type="entry name" value="3-DEHYDROQUINATE SYNTHASE"/>
    <property type="match status" value="1"/>
</dbReference>
<dbReference type="PANTHER" id="PTHR43622:SF7">
    <property type="entry name" value="3-DEHYDROQUINATE SYNTHASE, CHLOROPLASTIC"/>
    <property type="match status" value="1"/>
</dbReference>
<dbReference type="GO" id="GO:0003856">
    <property type="term" value="F:3-dehydroquinate synthase activity"/>
    <property type="evidence" value="ECO:0007669"/>
    <property type="project" value="UniProtKB-UniRule"/>
</dbReference>
<feature type="domain" description="3-dehydroquinate synthase C-terminal" evidence="22">
    <location>
        <begin position="173"/>
        <end position="312"/>
    </location>
</feature>
<comment type="similarity">
    <text evidence="7 19">Belongs to the sugar phosphate cyclases superfamily. Dehydroquinate synthase family.</text>
</comment>
<dbReference type="InterPro" id="IPR050071">
    <property type="entry name" value="Dehydroquinate_synthase"/>
</dbReference>
<dbReference type="HAMAP" id="MF_00110">
    <property type="entry name" value="DHQ_synthase"/>
    <property type="match status" value="1"/>
</dbReference>
<organism evidence="23 24">
    <name type="scientific">Sulfuricurvum kujiense</name>
    <dbReference type="NCBI Taxonomy" id="148813"/>
    <lineage>
        <taxon>Bacteria</taxon>
        <taxon>Pseudomonadati</taxon>
        <taxon>Campylobacterota</taxon>
        <taxon>Epsilonproteobacteria</taxon>
        <taxon>Campylobacterales</taxon>
        <taxon>Sulfurimonadaceae</taxon>
        <taxon>Sulfuricurvum</taxon>
    </lineage>
</organism>
<dbReference type="SUPFAM" id="SSF56796">
    <property type="entry name" value="Dehydroquinate synthase-like"/>
    <property type="match status" value="1"/>
</dbReference>
<evidence type="ECO:0000256" key="3">
    <source>
        <dbReference type="ARBA" id="ARBA00001947"/>
    </source>
</evidence>
<feature type="binding site" evidence="19">
    <location>
        <position position="143"/>
    </location>
    <ligand>
        <name>NAD(+)</name>
        <dbReference type="ChEBI" id="CHEBI:57540"/>
    </ligand>
</feature>
<evidence type="ECO:0000256" key="20">
    <source>
        <dbReference type="SAM" id="Phobius"/>
    </source>
</evidence>
<feature type="domain" description="3-dehydroquinate synthase N-terminal" evidence="21">
    <location>
        <begin position="59"/>
        <end position="170"/>
    </location>
</feature>
<evidence type="ECO:0000256" key="11">
    <source>
        <dbReference type="ARBA" id="ARBA00022605"/>
    </source>
</evidence>
<comment type="subcellular location">
    <subcellularLocation>
        <location evidence="5 19">Cytoplasm</location>
    </subcellularLocation>
</comment>
<accession>A0A2D3WAV3</accession>
<comment type="caution">
    <text evidence="23">The sequence shown here is derived from an EMBL/GenBank/DDBJ whole genome shotgun (WGS) entry which is preliminary data.</text>
</comment>
<dbReference type="GO" id="GO:0009073">
    <property type="term" value="P:aromatic amino acid family biosynthetic process"/>
    <property type="evidence" value="ECO:0007669"/>
    <property type="project" value="UniProtKB-KW"/>
</dbReference>
<evidence type="ECO:0000259" key="21">
    <source>
        <dbReference type="Pfam" id="PF01761"/>
    </source>
</evidence>
<evidence type="ECO:0000313" key="23">
    <source>
        <dbReference type="EMBL" id="DAB38452.1"/>
    </source>
</evidence>
<evidence type="ECO:0000256" key="4">
    <source>
        <dbReference type="ARBA" id="ARBA00003485"/>
    </source>
</evidence>
<feature type="binding site" evidence="19">
    <location>
        <begin position="161"/>
        <end position="164"/>
    </location>
    <ligand>
        <name>NAD(+)</name>
        <dbReference type="ChEBI" id="CHEBI:57540"/>
    </ligand>
</feature>
<reference evidence="23 24" key="1">
    <citation type="journal article" date="2017" name="Front. Microbiol.">
        <title>Comparative Genomic Analysis of the Class Epsilonproteobacteria and Proposed Reclassification to Epsilonbacteraeota (phyl. nov.).</title>
        <authorList>
            <person name="Waite D.W."/>
            <person name="Vanwonterghem I."/>
            <person name="Rinke C."/>
            <person name="Parks D.H."/>
            <person name="Zhang Y."/>
            <person name="Takai K."/>
            <person name="Sievert S.M."/>
            <person name="Simon J."/>
            <person name="Campbell B.J."/>
            <person name="Hanson T.E."/>
            <person name="Woyke T."/>
            <person name="Klotz M.G."/>
            <person name="Hugenholtz P."/>
        </authorList>
    </citation>
    <scope>NUCLEOTIDE SEQUENCE [LARGE SCALE GENOMIC DNA]</scope>
    <source>
        <strain evidence="23">UBA12443</strain>
    </source>
</reference>
<feature type="binding site" evidence="19">
    <location>
        <position position="134"/>
    </location>
    <ligand>
        <name>NAD(+)</name>
        <dbReference type="ChEBI" id="CHEBI:57540"/>
    </ligand>
</feature>
<keyword evidence="20" id="KW-1133">Transmembrane helix</keyword>
<dbReference type="RefSeq" id="WP_303662984.1">
    <property type="nucleotide sequence ID" value="NZ_DLUI01000082.1"/>
</dbReference>
<dbReference type="Pfam" id="PF01761">
    <property type="entry name" value="DHQ_synthase"/>
    <property type="match status" value="1"/>
</dbReference>
<dbReference type="Proteomes" id="UP000228859">
    <property type="component" value="Unassembled WGS sequence"/>
</dbReference>
<evidence type="ECO:0000256" key="6">
    <source>
        <dbReference type="ARBA" id="ARBA00004661"/>
    </source>
</evidence>
<evidence type="ECO:0000256" key="8">
    <source>
        <dbReference type="ARBA" id="ARBA00013031"/>
    </source>
</evidence>
<evidence type="ECO:0000256" key="2">
    <source>
        <dbReference type="ARBA" id="ARBA00001911"/>
    </source>
</evidence>
<evidence type="ECO:0000256" key="19">
    <source>
        <dbReference type="HAMAP-Rule" id="MF_00110"/>
    </source>
</evidence>
<evidence type="ECO:0000256" key="1">
    <source>
        <dbReference type="ARBA" id="ARBA00001393"/>
    </source>
</evidence>
<comment type="catalytic activity">
    <reaction evidence="1 19">
        <text>7-phospho-2-dehydro-3-deoxy-D-arabino-heptonate = 3-dehydroquinate + phosphate</text>
        <dbReference type="Rhea" id="RHEA:21968"/>
        <dbReference type="ChEBI" id="CHEBI:32364"/>
        <dbReference type="ChEBI" id="CHEBI:43474"/>
        <dbReference type="ChEBI" id="CHEBI:58394"/>
        <dbReference type="EC" id="4.2.3.4"/>
    </reaction>
</comment>
<dbReference type="NCBIfam" id="TIGR01357">
    <property type="entry name" value="aroB"/>
    <property type="match status" value="1"/>
</dbReference>
<comment type="cofactor">
    <cofactor evidence="19">
        <name>Co(2+)</name>
        <dbReference type="ChEBI" id="CHEBI:48828"/>
    </cofactor>
    <cofactor evidence="19">
        <name>Zn(2+)</name>
        <dbReference type="ChEBI" id="CHEBI:29105"/>
    </cofactor>
    <text evidence="19">Binds 1 divalent metal cation per subunit. Can use either Co(2+) or Zn(2+).</text>
</comment>
<sequence length="351" mass="38492">MTISINLKRVIDDSYPIHIGPLPEIKVEGKVVVLTNPKVAGLHLQTLLARLSAKEVYIVTIPDGEQYKTLATIESVLERMFDHRLNRKSLLVAFGGGVIGDMGGFTASLYNRGIDFIQIPTTLLSQVDASVGGKTGVNNRYGKNLIGAFHQPRAVYIDPNFLKTLPSREFGAGVAEIVKMAVTFNAPFFEWLENNDLREGDNLLYAIAKAVETKAGVVEEDEKEQGLRAALNYGHTFGHVIENETQYETYLHGESVAIGMVMANALACEAGLMTHEEAERVKALLARYDLPLTYPITDVEKFYQTFFLDKKSADSAITFILPRGIGGVEITDAIEAPVVKKILSTFQGIGA</sequence>
<protein>
    <recommendedName>
        <fullName evidence="9 19">3-dehydroquinate synthase</fullName>
        <shortName evidence="19">DHQS</shortName>
        <ecNumber evidence="8 19">4.2.3.4</ecNumber>
    </recommendedName>
</protein>
<keyword evidence="11 19" id="KW-0028">Amino-acid biosynthesis</keyword>
<evidence type="ECO:0000256" key="17">
    <source>
        <dbReference type="ARBA" id="ARBA00023239"/>
    </source>
</evidence>
<evidence type="ECO:0000256" key="10">
    <source>
        <dbReference type="ARBA" id="ARBA00022490"/>
    </source>
</evidence>
<keyword evidence="16 19" id="KW-0057">Aromatic amino acid biosynthesis</keyword>
<dbReference type="InterPro" id="IPR056179">
    <property type="entry name" value="DHQS_C"/>
</dbReference>
<dbReference type="Pfam" id="PF24621">
    <property type="entry name" value="DHQS_C"/>
    <property type="match status" value="1"/>
</dbReference>
<feature type="binding site" evidence="19">
    <location>
        <position position="252"/>
    </location>
    <ligand>
        <name>Zn(2+)</name>
        <dbReference type="ChEBI" id="CHEBI:29105"/>
    </ligand>
</feature>
<keyword evidence="15 19" id="KW-0520">NAD</keyword>
<evidence type="ECO:0000256" key="14">
    <source>
        <dbReference type="ARBA" id="ARBA00022833"/>
    </source>
</evidence>
<dbReference type="GO" id="GO:0008652">
    <property type="term" value="P:amino acid biosynthetic process"/>
    <property type="evidence" value="ECO:0007669"/>
    <property type="project" value="UniProtKB-KW"/>
</dbReference>
<evidence type="ECO:0000313" key="24">
    <source>
        <dbReference type="Proteomes" id="UP000228859"/>
    </source>
</evidence>
<dbReference type="EC" id="4.2.3.4" evidence="8 19"/>
<dbReference type="GO" id="GO:0009423">
    <property type="term" value="P:chorismate biosynthetic process"/>
    <property type="evidence" value="ECO:0007669"/>
    <property type="project" value="UniProtKB-UniRule"/>
</dbReference>
<feature type="binding site" evidence="19">
    <location>
        <position position="176"/>
    </location>
    <ligand>
        <name>Zn(2+)</name>
        <dbReference type="ChEBI" id="CHEBI:29105"/>
    </ligand>
</feature>
<keyword evidence="20" id="KW-0812">Transmembrane</keyword>
<keyword evidence="17 19" id="KW-0456">Lyase</keyword>
<dbReference type="InterPro" id="IPR030960">
    <property type="entry name" value="DHQS/DOIS_N"/>
</dbReference>
<feature type="binding site" evidence="19">
    <location>
        <begin position="121"/>
        <end position="122"/>
    </location>
    <ligand>
        <name>NAD(+)</name>
        <dbReference type="ChEBI" id="CHEBI:57540"/>
    </ligand>
</feature>
<feature type="binding site" evidence="19">
    <location>
        <begin position="97"/>
        <end position="101"/>
    </location>
    <ligand>
        <name>NAD(+)</name>
        <dbReference type="ChEBI" id="CHEBI:57540"/>
    </ligand>
</feature>
<dbReference type="GO" id="GO:0000166">
    <property type="term" value="F:nucleotide binding"/>
    <property type="evidence" value="ECO:0007669"/>
    <property type="project" value="UniProtKB-KW"/>
</dbReference>
<dbReference type="PIRSF" id="PIRSF001455">
    <property type="entry name" value="DHQ_synth"/>
    <property type="match status" value="1"/>
</dbReference>
<dbReference type="InterPro" id="IPR016037">
    <property type="entry name" value="DHQ_synth_AroB"/>
</dbReference>
<keyword evidence="10 19" id="KW-0963">Cytoplasm</keyword>
<evidence type="ECO:0000256" key="9">
    <source>
        <dbReference type="ARBA" id="ARBA00017684"/>
    </source>
</evidence>
<dbReference type="FunFam" id="3.40.50.1970:FF:000007">
    <property type="entry name" value="Pentafunctional AROM polypeptide"/>
    <property type="match status" value="1"/>
</dbReference>
<evidence type="ECO:0000256" key="12">
    <source>
        <dbReference type="ARBA" id="ARBA00022723"/>
    </source>
</evidence>
<evidence type="ECO:0000256" key="7">
    <source>
        <dbReference type="ARBA" id="ARBA00005412"/>
    </source>
</evidence>
<dbReference type="Gene3D" id="3.40.50.1970">
    <property type="match status" value="1"/>
</dbReference>
<keyword evidence="20" id="KW-0472">Membrane</keyword>
<dbReference type="UniPathway" id="UPA00053">
    <property type="reaction ID" value="UER00085"/>
</dbReference>
<feature type="transmembrane region" description="Helical" evidence="20">
    <location>
        <begin position="89"/>
        <end position="110"/>
    </location>
</feature>
<keyword evidence="13 19" id="KW-0547">Nucleotide-binding</keyword>
<evidence type="ECO:0000259" key="22">
    <source>
        <dbReference type="Pfam" id="PF24621"/>
    </source>
</evidence>
<keyword evidence="12 19" id="KW-0479">Metal-binding</keyword>
<dbReference type="GO" id="GO:0046872">
    <property type="term" value="F:metal ion binding"/>
    <property type="evidence" value="ECO:0007669"/>
    <property type="project" value="UniProtKB-KW"/>
</dbReference>
<comment type="cofactor">
    <cofactor evidence="2 19">
        <name>NAD(+)</name>
        <dbReference type="ChEBI" id="CHEBI:57540"/>
    </cofactor>
</comment>
<comment type="function">
    <text evidence="4 19">Catalyzes the conversion of 3-deoxy-D-arabino-heptulosonate 7-phosphate (DAHP) to dehydroquinate (DHQ).</text>
</comment>
<dbReference type="GO" id="GO:0005737">
    <property type="term" value="C:cytoplasm"/>
    <property type="evidence" value="ECO:0007669"/>
    <property type="project" value="UniProtKB-SubCell"/>
</dbReference>
<feature type="binding site" evidence="19">
    <location>
        <begin position="63"/>
        <end position="68"/>
    </location>
    <ligand>
        <name>NAD(+)</name>
        <dbReference type="ChEBI" id="CHEBI:57540"/>
    </ligand>
</feature>
<dbReference type="EMBL" id="DLUI01000082">
    <property type="protein sequence ID" value="DAB38452.1"/>
    <property type="molecule type" value="Genomic_DNA"/>
</dbReference>
<name>A0A2D3WAV3_9BACT</name>
<comment type="pathway">
    <text evidence="6 19">Metabolic intermediate biosynthesis; chorismate biosynthesis; chorismate from D-erythrose 4-phosphate and phosphoenolpyruvate: step 2/7.</text>
</comment>
<evidence type="ECO:0000256" key="16">
    <source>
        <dbReference type="ARBA" id="ARBA00023141"/>
    </source>
</evidence>
<evidence type="ECO:0000256" key="13">
    <source>
        <dbReference type="ARBA" id="ARBA00022741"/>
    </source>
</evidence>
<evidence type="ECO:0000256" key="15">
    <source>
        <dbReference type="ARBA" id="ARBA00023027"/>
    </source>
</evidence>
<dbReference type="AlphaFoldDB" id="A0A2D3WAV3"/>
<dbReference type="CDD" id="cd08195">
    <property type="entry name" value="DHQS"/>
    <property type="match status" value="1"/>
</dbReference>
<gene>
    <name evidence="19" type="primary">aroB</name>
    <name evidence="23" type="ORF">CFH83_05920</name>
</gene>
<evidence type="ECO:0000256" key="5">
    <source>
        <dbReference type="ARBA" id="ARBA00004496"/>
    </source>
</evidence>
<feature type="binding site" evidence="19">
    <location>
        <position position="235"/>
    </location>
    <ligand>
        <name>Zn(2+)</name>
        <dbReference type="ChEBI" id="CHEBI:29105"/>
    </ligand>
</feature>
<dbReference type="Gene3D" id="1.20.1090.10">
    <property type="entry name" value="Dehydroquinate synthase-like - alpha domain"/>
    <property type="match status" value="1"/>
</dbReference>
<proteinExistence type="inferred from homology"/>
<keyword evidence="18 19" id="KW-0170">Cobalt</keyword>
<comment type="cofactor">
    <cofactor evidence="3">
        <name>Zn(2+)</name>
        <dbReference type="ChEBI" id="CHEBI:29105"/>
    </cofactor>
</comment>
<keyword evidence="14 19" id="KW-0862">Zinc</keyword>
<evidence type="ECO:0000256" key="18">
    <source>
        <dbReference type="ARBA" id="ARBA00023285"/>
    </source>
</evidence>
<dbReference type="InterPro" id="IPR030963">
    <property type="entry name" value="DHQ_synth_fam"/>
</dbReference>